<dbReference type="OrthoDB" id="320553at2759"/>
<gene>
    <name evidence="1" type="ORF">POCTA_138.1.T1840037</name>
</gene>
<protein>
    <submittedName>
        <fullName evidence="1">Uncharacterized protein</fullName>
    </submittedName>
</protein>
<sequence length="154" mass="18316">MKIYLQLLLFQQQYFSKSKRNSHFPFLLFDIFFLQICQGTKSVRASQICLHDLDQQLEKSYITINDAIASFEYLRLQPTEPVQLIHEQIPQTNPFKIKLKLEDIIIHQVNEIQQHQKLETKVLQVKEGEQEIVQAYIKKEDLYEILIQINNIDV</sequence>
<evidence type="ECO:0000313" key="2">
    <source>
        <dbReference type="Proteomes" id="UP000683925"/>
    </source>
</evidence>
<accession>A0A8S1YMK3</accession>
<comment type="caution">
    <text evidence="1">The sequence shown here is derived from an EMBL/GenBank/DDBJ whole genome shotgun (WGS) entry which is preliminary data.</text>
</comment>
<evidence type="ECO:0000313" key="1">
    <source>
        <dbReference type="EMBL" id="CAD8214651.1"/>
    </source>
</evidence>
<proteinExistence type="predicted"/>
<dbReference type="EMBL" id="CAJJDP010000188">
    <property type="protein sequence ID" value="CAD8214651.1"/>
    <property type="molecule type" value="Genomic_DNA"/>
</dbReference>
<dbReference type="AlphaFoldDB" id="A0A8S1YMK3"/>
<organism evidence="1 2">
    <name type="scientific">Paramecium octaurelia</name>
    <dbReference type="NCBI Taxonomy" id="43137"/>
    <lineage>
        <taxon>Eukaryota</taxon>
        <taxon>Sar</taxon>
        <taxon>Alveolata</taxon>
        <taxon>Ciliophora</taxon>
        <taxon>Intramacronucleata</taxon>
        <taxon>Oligohymenophorea</taxon>
        <taxon>Peniculida</taxon>
        <taxon>Parameciidae</taxon>
        <taxon>Paramecium</taxon>
    </lineage>
</organism>
<reference evidence="1" key="1">
    <citation type="submission" date="2021-01" db="EMBL/GenBank/DDBJ databases">
        <authorList>
            <consortium name="Genoscope - CEA"/>
            <person name="William W."/>
        </authorList>
    </citation>
    <scope>NUCLEOTIDE SEQUENCE</scope>
</reference>
<name>A0A8S1YMK3_PAROT</name>
<dbReference type="Proteomes" id="UP000683925">
    <property type="component" value="Unassembled WGS sequence"/>
</dbReference>
<keyword evidence="2" id="KW-1185">Reference proteome</keyword>